<dbReference type="InterPro" id="IPR036875">
    <property type="entry name" value="Znf_CCHC_sf"/>
</dbReference>
<sequence>MFAAPNGDHVRRWKETFELLGQQVSNLNKLVNEKKNIGGKIQAAAEAAEETFERLRKQDEKVTVVSLHRESVGAQTTPSLMRSSAEPIRPQGPEEAEYTKRKLVTPPLAGTRKVKKAKRRTKKSTGKVEKDVSAMEVVDTPEEAGEDEEWQEVVPRKKTRERNHLARRERPSALILKPNGRATYADIVSKVKKDAALAQVSEVMEEVRKTKDGNVLLILKKNAVDKVAEYSSAISDALADEAAVTGGKAQQVLSEVTKLDSTVSKEEIFEALQRSLGEGNKIQPEVVVSIRMAFGGTSKVLLELPLRIGKVLLEKQTIRVGWSNGRVREALKPLKCFKCWDYSHIGSKCTSVVDRSKLCMKCCKDGHEAADCSAQLPHCILCQANGRKEPQHMQGTKNCLVFLKAQRALAQKGR</sequence>
<dbReference type="SUPFAM" id="SSF57756">
    <property type="entry name" value="Retrovirus zinc finger-like domains"/>
    <property type="match status" value="1"/>
</dbReference>
<dbReference type="AlphaFoldDB" id="A0A6V7JTG9"/>
<proteinExistence type="predicted"/>
<reference evidence="2" key="1">
    <citation type="submission" date="2020-07" db="EMBL/GenBank/DDBJ databases">
        <authorList>
            <person name="Ferguson B K."/>
        </authorList>
    </citation>
    <scope>NUCLEOTIDE SEQUENCE</scope>
    <source>
        <strain evidence="2">L06</strain>
    </source>
</reference>
<evidence type="ECO:0000313" key="2">
    <source>
        <dbReference type="EMBL" id="CAD1554768.1"/>
    </source>
</evidence>
<dbReference type="EMBL" id="CADCXW020000021">
    <property type="protein sequence ID" value="CAD1554768.1"/>
    <property type="molecule type" value="Genomic_DNA"/>
</dbReference>
<gene>
    <name evidence="2" type="ORF">BBRV_LOCUS60130</name>
</gene>
<feature type="region of interest" description="Disordered" evidence="1">
    <location>
        <begin position="110"/>
        <end position="133"/>
    </location>
</feature>
<dbReference type="GO" id="GO:0008270">
    <property type="term" value="F:zinc ion binding"/>
    <property type="evidence" value="ECO:0007669"/>
    <property type="project" value="InterPro"/>
</dbReference>
<dbReference type="Gene3D" id="4.10.60.10">
    <property type="entry name" value="Zinc finger, CCHC-type"/>
    <property type="match status" value="1"/>
</dbReference>
<dbReference type="GO" id="GO:0003676">
    <property type="term" value="F:nucleic acid binding"/>
    <property type="evidence" value="ECO:0007669"/>
    <property type="project" value="InterPro"/>
</dbReference>
<evidence type="ECO:0000256" key="1">
    <source>
        <dbReference type="SAM" id="MobiDB-lite"/>
    </source>
</evidence>
<evidence type="ECO:0008006" key="3">
    <source>
        <dbReference type="Google" id="ProtNLM"/>
    </source>
</evidence>
<name>A0A6V7JTG9_9HYME</name>
<organism evidence="2">
    <name type="scientific">Bracon brevicornis</name>
    <dbReference type="NCBI Taxonomy" id="1563983"/>
    <lineage>
        <taxon>Eukaryota</taxon>
        <taxon>Metazoa</taxon>
        <taxon>Ecdysozoa</taxon>
        <taxon>Arthropoda</taxon>
        <taxon>Hexapoda</taxon>
        <taxon>Insecta</taxon>
        <taxon>Pterygota</taxon>
        <taxon>Neoptera</taxon>
        <taxon>Endopterygota</taxon>
        <taxon>Hymenoptera</taxon>
        <taxon>Apocrita</taxon>
        <taxon>Ichneumonoidea</taxon>
        <taxon>Braconidae</taxon>
        <taxon>Braconinae</taxon>
        <taxon>Bracon</taxon>
    </lineage>
</organism>
<protein>
    <recommendedName>
        <fullName evidence="3">CCHC-type domain-containing protein</fullName>
    </recommendedName>
</protein>
<accession>A0A6V7JTG9</accession>
<feature type="compositionally biased region" description="Basic residues" evidence="1">
    <location>
        <begin position="112"/>
        <end position="125"/>
    </location>
</feature>
<feature type="region of interest" description="Disordered" evidence="1">
    <location>
        <begin position="73"/>
        <end position="96"/>
    </location>
</feature>
<feature type="compositionally biased region" description="Polar residues" evidence="1">
    <location>
        <begin position="73"/>
        <end position="82"/>
    </location>
</feature>